<sequence length="304" mass="32842">MKPQIDRQAQLGFTLVEILIVILLFGIFMGAVYSLYVAHMRTAFRQEEVVDVQQNLRIAMDAVTRDLQTAGFLIPLQATTLNPAMSNLSTVNLNTASAKKIYTRLAADISTIGVQKLSLSVASSAEANSFANISAVRIIRPLTRNEPYSIVPQNNLFSVESIDSSPAINVKTPDKAASIEIYYKAGDVICGLDSTTSINYPETVGYAVTRNNPACGAGCLQRTINGRTELIAQSISNLRFAYLLDDGTATGKEVNDLAGLTSDDLAGLRAVRVTIIGQTMRASTPGEGPAVREVTSIVRLRNRR</sequence>
<organism evidence="2 3">
    <name type="scientific">Pelotalea chapellei</name>
    <dbReference type="NCBI Taxonomy" id="44671"/>
    <lineage>
        <taxon>Bacteria</taxon>
        <taxon>Pseudomonadati</taxon>
        <taxon>Thermodesulfobacteriota</taxon>
        <taxon>Desulfuromonadia</taxon>
        <taxon>Geobacterales</taxon>
        <taxon>Geobacteraceae</taxon>
        <taxon>Pelotalea</taxon>
    </lineage>
</organism>
<evidence type="ECO:0000313" key="3">
    <source>
        <dbReference type="Proteomes" id="UP000784128"/>
    </source>
</evidence>
<dbReference type="Proteomes" id="UP000784128">
    <property type="component" value="Unassembled WGS sequence"/>
</dbReference>
<keyword evidence="3" id="KW-1185">Reference proteome</keyword>
<dbReference type="InterPro" id="IPR012902">
    <property type="entry name" value="N_methyl_site"/>
</dbReference>
<dbReference type="EMBL" id="JAHDYS010000005">
    <property type="protein sequence ID" value="MBT1071479.1"/>
    <property type="molecule type" value="Genomic_DNA"/>
</dbReference>
<protein>
    <submittedName>
        <fullName evidence="2">Prepilin-type N-terminal cleavage/methylation domain-containing protein</fullName>
    </submittedName>
</protein>
<dbReference type="NCBIfam" id="TIGR02532">
    <property type="entry name" value="IV_pilin_GFxxxE"/>
    <property type="match status" value="1"/>
</dbReference>
<dbReference type="Pfam" id="PF07963">
    <property type="entry name" value="N_methyl"/>
    <property type="match status" value="1"/>
</dbReference>
<accession>A0ABS5U748</accession>
<reference evidence="2 3" key="1">
    <citation type="submission" date="2021-05" db="EMBL/GenBank/DDBJ databases">
        <title>The draft genome of Geobacter chapellei DSM 13688.</title>
        <authorList>
            <person name="Xu Z."/>
            <person name="Masuda Y."/>
            <person name="Itoh H."/>
            <person name="Senoo K."/>
        </authorList>
    </citation>
    <scope>NUCLEOTIDE SEQUENCE [LARGE SCALE GENOMIC DNA]</scope>
    <source>
        <strain evidence="2 3">DSM 13688</strain>
    </source>
</reference>
<feature type="transmembrane region" description="Helical" evidence="1">
    <location>
        <begin position="12"/>
        <end position="36"/>
    </location>
</feature>
<dbReference type="SUPFAM" id="SSF54523">
    <property type="entry name" value="Pili subunits"/>
    <property type="match status" value="1"/>
</dbReference>
<comment type="caution">
    <text evidence="2">The sequence shown here is derived from an EMBL/GenBank/DDBJ whole genome shotgun (WGS) entry which is preliminary data.</text>
</comment>
<keyword evidence="1" id="KW-1133">Transmembrane helix</keyword>
<evidence type="ECO:0000256" key="1">
    <source>
        <dbReference type="SAM" id="Phobius"/>
    </source>
</evidence>
<dbReference type="RefSeq" id="WP_214297238.1">
    <property type="nucleotide sequence ID" value="NZ_JAHDYS010000005.1"/>
</dbReference>
<keyword evidence="1" id="KW-0472">Membrane</keyword>
<keyword evidence="1" id="KW-0812">Transmembrane</keyword>
<proteinExistence type="predicted"/>
<evidence type="ECO:0000313" key="2">
    <source>
        <dbReference type="EMBL" id="MBT1071479.1"/>
    </source>
</evidence>
<gene>
    <name evidence="2" type="ORF">KJB30_06780</name>
</gene>
<dbReference type="InterPro" id="IPR045584">
    <property type="entry name" value="Pilin-like"/>
</dbReference>
<name>A0ABS5U748_9BACT</name>